<evidence type="ECO:0000259" key="3">
    <source>
        <dbReference type="PROSITE" id="PS50110"/>
    </source>
</evidence>
<evidence type="ECO:0000256" key="1">
    <source>
        <dbReference type="ARBA" id="ARBA00022553"/>
    </source>
</evidence>
<dbReference type="AlphaFoldDB" id="A0A934N1J8"/>
<dbReference type="SUPFAM" id="SSF52172">
    <property type="entry name" value="CheY-like"/>
    <property type="match status" value="1"/>
</dbReference>
<sequence>MTDDVRVLFVEDDPTVAQMYKLKLELDGYQVTMAKDGEEGLRLASEVKPDLIFLDIRLPKMDGLAVLESLRASQESKDTPVVILSNYGERELVERGLKLGAREYLIKSQTTPARLSGGVEGWLKE</sequence>
<dbReference type="InterPro" id="IPR011006">
    <property type="entry name" value="CheY-like_superfamily"/>
</dbReference>
<reference evidence="4" key="1">
    <citation type="submission" date="2020-10" db="EMBL/GenBank/DDBJ databases">
        <title>Ca. Dormibacterota MAGs.</title>
        <authorList>
            <person name="Montgomery K."/>
        </authorList>
    </citation>
    <scope>NUCLEOTIDE SEQUENCE [LARGE SCALE GENOMIC DNA]</scope>
    <source>
        <strain evidence="4">SC8812_S17_10</strain>
    </source>
</reference>
<dbReference type="Pfam" id="PF00072">
    <property type="entry name" value="Response_reg"/>
    <property type="match status" value="1"/>
</dbReference>
<dbReference type="RefSeq" id="WP_338199058.1">
    <property type="nucleotide sequence ID" value="NZ_JAEKNR010000038.1"/>
</dbReference>
<dbReference type="PANTHER" id="PTHR44591">
    <property type="entry name" value="STRESS RESPONSE REGULATOR PROTEIN 1"/>
    <property type="match status" value="1"/>
</dbReference>
<feature type="domain" description="Response regulatory" evidence="3">
    <location>
        <begin position="6"/>
        <end position="122"/>
    </location>
</feature>
<keyword evidence="1 2" id="KW-0597">Phosphoprotein</keyword>
<dbReference type="PROSITE" id="PS50110">
    <property type="entry name" value="RESPONSE_REGULATORY"/>
    <property type="match status" value="1"/>
</dbReference>
<dbReference type="EMBL" id="JAEKNR010000038">
    <property type="protein sequence ID" value="MBJ7597095.1"/>
    <property type="molecule type" value="Genomic_DNA"/>
</dbReference>
<keyword evidence="5" id="KW-1185">Reference proteome</keyword>
<dbReference type="CDD" id="cd00156">
    <property type="entry name" value="REC"/>
    <property type="match status" value="1"/>
</dbReference>
<dbReference type="Proteomes" id="UP000612893">
    <property type="component" value="Unassembled WGS sequence"/>
</dbReference>
<proteinExistence type="predicted"/>
<evidence type="ECO:0000313" key="5">
    <source>
        <dbReference type="Proteomes" id="UP000612893"/>
    </source>
</evidence>
<dbReference type="Gene3D" id="3.40.50.2300">
    <property type="match status" value="1"/>
</dbReference>
<organism evidence="4 5">
    <name type="scientific">Candidatus Nephthysia bennettiae</name>
    <dbReference type="NCBI Taxonomy" id="3127016"/>
    <lineage>
        <taxon>Bacteria</taxon>
        <taxon>Bacillati</taxon>
        <taxon>Candidatus Dormiibacterota</taxon>
        <taxon>Candidatus Dormibacteria</taxon>
        <taxon>Candidatus Dormibacterales</taxon>
        <taxon>Candidatus Dormibacteraceae</taxon>
        <taxon>Candidatus Nephthysia</taxon>
    </lineage>
</organism>
<evidence type="ECO:0000256" key="2">
    <source>
        <dbReference type="PROSITE-ProRule" id="PRU00169"/>
    </source>
</evidence>
<protein>
    <submittedName>
        <fullName evidence="4">Response regulator</fullName>
    </submittedName>
</protein>
<dbReference type="GO" id="GO:0000160">
    <property type="term" value="P:phosphorelay signal transduction system"/>
    <property type="evidence" value="ECO:0007669"/>
    <property type="project" value="InterPro"/>
</dbReference>
<evidence type="ECO:0000313" key="4">
    <source>
        <dbReference type="EMBL" id="MBJ7597095.1"/>
    </source>
</evidence>
<dbReference type="SMART" id="SM00448">
    <property type="entry name" value="REC"/>
    <property type="match status" value="1"/>
</dbReference>
<name>A0A934N1J8_9BACT</name>
<dbReference type="PANTHER" id="PTHR44591:SF23">
    <property type="entry name" value="CHEY SUBFAMILY"/>
    <property type="match status" value="1"/>
</dbReference>
<dbReference type="InterPro" id="IPR001789">
    <property type="entry name" value="Sig_transdc_resp-reg_receiver"/>
</dbReference>
<feature type="modified residue" description="4-aspartylphosphate" evidence="2">
    <location>
        <position position="55"/>
    </location>
</feature>
<dbReference type="InterPro" id="IPR050595">
    <property type="entry name" value="Bact_response_regulator"/>
</dbReference>
<gene>
    <name evidence="4" type="ORF">JF922_03280</name>
</gene>
<accession>A0A934N1J8</accession>
<comment type="caution">
    <text evidence="4">The sequence shown here is derived from an EMBL/GenBank/DDBJ whole genome shotgun (WGS) entry which is preliminary data.</text>
</comment>